<proteinExistence type="predicted"/>
<feature type="compositionally biased region" description="Basic and acidic residues" evidence="1">
    <location>
        <begin position="1"/>
        <end position="27"/>
    </location>
</feature>
<evidence type="ECO:0000256" key="1">
    <source>
        <dbReference type="SAM" id="MobiDB-lite"/>
    </source>
</evidence>
<keyword evidence="3" id="KW-1185">Reference proteome</keyword>
<accession>A0A170R0Q4</accession>
<protein>
    <submittedName>
        <fullName evidence="2">Uncharacterized protein</fullName>
    </submittedName>
</protein>
<dbReference type="EMBL" id="CP015249">
    <property type="protein sequence ID" value="ANB16047.1"/>
    <property type="molecule type" value="Genomic_DNA"/>
</dbReference>
<feature type="region of interest" description="Disordered" evidence="1">
    <location>
        <begin position="1"/>
        <end position="42"/>
    </location>
</feature>
<organism evidence="2 3">
    <name type="scientific">Dokdonella koreensis DS-123</name>
    <dbReference type="NCBI Taxonomy" id="1300342"/>
    <lineage>
        <taxon>Bacteria</taxon>
        <taxon>Pseudomonadati</taxon>
        <taxon>Pseudomonadota</taxon>
        <taxon>Gammaproteobacteria</taxon>
        <taxon>Lysobacterales</taxon>
        <taxon>Rhodanobacteraceae</taxon>
        <taxon>Dokdonella</taxon>
    </lineage>
</organism>
<evidence type="ECO:0000313" key="2">
    <source>
        <dbReference type="EMBL" id="ANB16047.1"/>
    </source>
</evidence>
<evidence type="ECO:0000313" key="3">
    <source>
        <dbReference type="Proteomes" id="UP000076830"/>
    </source>
</evidence>
<gene>
    <name evidence="2" type="ORF">I596_7</name>
</gene>
<dbReference type="AlphaFoldDB" id="A0A170R0Q4"/>
<name>A0A170R0Q4_9GAMM</name>
<dbReference type="Proteomes" id="UP000076830">
    <property type="component" value="Chromosome"/>
</dbReference>
<sequence length="61" mass="6465">MRWERGDRLLPFGDRDEGGPGRGDPREALVALSPDDDGLQGRDIGAANAPVLLGVALPARE</sequence>
<dbReference type="KEGG" id="dko:I596_7"/>
<reference evidence="2 3" key="1">
    <citation type="submission" date="2016-04" db="EMBL/GenBank/DDBJ databases">
        <title>Complete genome sequence of Dokdonella koreensis DS-123T.</title>
        <authorList>
            <person name="Kim J.F."/>
            <person name="Lee H."/>
            <person name="Kwak M.-J."/>
        </authorList>
    </citation>
    <scope>NUCLEOTIDE SEQUENCE [LARGE SCALE GENOMIC DNA]</scope>
    <source>
        <strain evidence="2 3">DS-123</strain>
    </source>
</reference>